<dbReference type="Proteomes" id="UP000249577">
    <property type="component" value="Unassembled WGS sequence"/>
</dbReference>
<reference evidence="1 2" key="1">
    <citation type="submission" date="2017-08" db="EMBL/GenBank/DDBJ databases">
        <title>Infants hospitalized years apart are colonized by the same room-sourced microbial strains.</title>
        <authorList>
            <person name="Brooks B."/>
            <person name="Olm M.R."/>
            <person name="Firek B.A."/>
            <person name="Baker R."/>
            <person name="Thomas B.C."/>
            <person name="Morowitz M.J."/>
            <person name="Banfield J.F."/>
        </authorList>
    </citation>
    <scope>NUCLEOTIDE SEQUENCE [LARGE SCALE GENOMIC DNA]</scope>
    <source>
        <strain evidence="1">S2_005_003_R2_43</strain>
    </source>
</reference>
<evidence type="ECO:0000313" key="2">
    <source>
        <dbReference type="Proteomes" id="UP000249577"/>
    </source>
</evidence>
<gene>
    <name evidence="1" type="ORF">DI565_13440</name>
</gene>
<proteinExistence type="predicted"/>
<dbReference type="Pfam" id="PF00480">
    <property type="entry name" value="ROK"/>
    <property type="match status" value="1"/>
</dbReference>
<accession>A0A2W5K8L3</accession>
<dbReference type="GO" id="GO:0004396">
    <property type="term" value="F:hexokinase activity"/>
    <property type="evidence" value="ECO:0007669"/>
    <property type="project" value="TreeGrafter"/>
</dbReference>
<dbReference type="PANTHER" id="PTHR18964:SF174">
    <property type="entry name" value="D-ALLOSE KINASE-RELATED"/>
    <property type="match status" value="1"/>
</dbReference>
<dbReference type="AlphaFoldDB" id="A0A2W5K8L3"/>
<evidence type="ECO:0000313" key="1">
    <source>
        <dbReference type="EMBL" id="PZQ13546.1"/>
    </source>
</evidence>
<protein>
    <submittedName>
        <fullName evidence="1">Transcriptional regulator</fullName>
    </submittedName>
</protein>
<dbReference type="CDD" id="cd24066">
    <property type="entry name" value="ASKHA_NBD_ROK_EcFRK-like"/>
    <property type="match status" value="1"/>
</dbReference>
<dbReference type="PROSITE" id="PS01125">
    <property type="entry name" value="ROK"/>
    <property type="match status" value="1"/>
</dbReference>
<dbReference type="SUPFAM" id="SSF53067">
    <property type="entry name" value="Actin-like ATPase domain"/>
    <property type="match status" value="1"/>
</dbReference>
<organism evidence="1 2">
    <name type="scientific">Ancylobacter novellus</name>
    <name type="common">Thiobacillus novellus</name>
    <dbReference type="NCBI Taxonomy" id="921"/>
    <lineage>
        <taxon>Bacteria</taxon>
        <taxon>Pseudomonadati</taxon>
        <taxon>Pseudomonadota</taxon>
        <taxon>Alphaproteobacteria</taxon>
        <taxon>Hyphomicrobiales</taxon>
        <taxon>Xanthobacteraceae</taxon>
        <taxon>Ancylobacter</taxon>
    </lineage>
</organism>
<dbReference type="InterPro" id="IPR000600">
    <property type="entry name" value="ROK"/>
</dbReference>
<dbReference type="Gene3D" id="3.30.420.40">
    <property type="match status" value="2"/>
</dbReference>
<dbReference type="EMBL" id="QFPN01000007">
    <property type="protein sequence ID" value="PZQ13546.1"/>
    <property type="molecule type" value="Genomic_DNA"/>
</dbReference>
<dbReference type="PANTHER" id="PTHR18964">
    <property type="entry name" value="ROK (REPRESSOR, ORF, KINASE) FAMILY"/>
    <property type="match status" value="1"/>
</dbReference>
<dbReference type="InterPro" id="IPR049874">
    <property type="entry name" value="ROK_cs"/>
</dbReference>
<dbReference type="InterPro" id="IPR043129">
    <property type="entry name" value="ATPase_NBD"/>
</dbReference>
<sequence length="298" mass="30777">MLIGIDLGGTKIEAAALGENGAMLARERVPTPKNDYAAALRAIADLVQGLEARFGSSKGVGLGVPGSLSPATGLIRNANSTWFNGRPLGRDMEIALGRPVKIANDANCLAASEAVDGAGAGAHVVFAVILGTGCGAGIAIDGRPLAGRNGVAGEFGHNALPRPEGAEETPGPLCWCGRRGCVETFLSGPGFAASHQRREDVSMTAPEIVAAARTGNEAARRSLERYADRLARSLASTVNLLDPDVIVLGGGMSNVDEIYDGLTARIGFHVFSDVCSTPVRRALHGDSSGVRGAAWLWR</sequence>
<comment type="caution">
    <text evidence="1">The sequence shown here is derived from an EMBL/GenBank/DDBJ whole genome shotgun (WGS) entry which is preliminary data.</text>
</comment>
<name>A0A2W5K8L3_ANCNO</name>